<evidence type="ECO:0000313" key="2">
    <source>
        <dbReference type="Proteomes" id="UP000231701"/>
    </source>
</evidence>
<protein>
    <submittedName>
        <fullName evidence="1">Sirohydrochlorin ferrochelatase</fullName>
    </submittedName>
</protein>
<sequence>MKVILAHGSPDSTHAKEVEKVAAAVSKRLGEAVAAAFLSDNQLPRNADVVPLFLGAGVHLTKDTPRLAENSDCTLLPSLGSHTEGIVTLVSTSQADKTIFLLYQPDGFERLQAALQPCGQIAFLHGEPSLSAVLQQMHEISVTVQPLLLFPGRSLARVRAMVANSSTPNARIAPVLCELDGFAELVANCFRGNS</sequence>
<keyword evidence="2" id="KW-1185">Reference proteome</keyword>
<dbReference type="SUPFAM" id="SSF53800">
    <property type="entry name" value="Chelatase"/>
    <property type="match status" value="1"/>
</dbReference>
<dbReference type="OrthoDB" id="9797895at2"/>
<reference evidence="1 2" key="1">
    <citation type="submission" date="2016-12" db="EMBL/GenBank/DDBJ databases">
        <title>Isolation and genomic insights into novel planktonic Zetaproteobacteria from stratified waters of the Chesapeake Bay.</title>
        <authorList>
            <person name="McAllister S.M."/>
            <person name="Kato S."/>
            <person name="Chan C.S."/>
            <person name="Chiu B.K."/>
            <person name="Field E.K."/>
        </authorList>
    </citation>
    <scope>NUCLEOTIDE SEQUENCE [LARGE SCALE GENOMIC DNA]</scope>
    <source>
        <strain evidence="1 2">CP-5</strain>
    </source>
</reference>
<proteinExistence type="predicted"/>
<gene>
    <name evidence="1" type="ORF">Ga0123461_0268</name>
</gene>
<dbReference type="RefSeq" id="WP_100276698.1">
    <property type="nucleotide sequence ID" value="NZ_CP018799.1"/>
</dbReference>
<dbReference type="EMBL" id="CP018799">
    <property type="protein sequence ID" value="ATX78720.1"/>
    <property type="molecule type" value="Genomic_DNA"/>
</dbReference>
<dbReference type="Gene3D" id="3.40.50.1400">
    <property type="match status" value="2"/>
</dbReference>
<dbReference type="AlphaFoldDB" id="A0A2K8KVA2"/>
<accession>A0A2K8KVA2</accession>
<evidence type="ECO:0000313" key="1">
    <source>
        <dbReference type="EMBL" id="ATX78720.1"/>
    </source>
</evidence>
<name>A0A2K8KVA2_MARES</name>
<dbReference type="KEGG" id="maes:Ga0123461_0268"/>
<dbReference type="Proteomes" id="UP000231701">
    <property type="component" value="Chromosome"/>
</dbReference>
<organism evidence="1 2">
    <name type="scientific">Mariprofundus aestuarium</name>
    <dbReference type="NCBI Taxonomy" id="1921086"/>
    <lineage>
        <taxon>Bacteria</taxon>
        <taxon>Pseudomonadati</taxon>
        <taxon>Pseudomonadota</taxon>
        <taxon>Candidatius Mariprofundia</taxon>
        <taxon>Mariprofundales</taxon>
        <taxon>Mariprofundaceae</taxon>
        <taxon>Mariprofundus</taxon>
    </lineage>
</organism>